<feature type="region of interest" description="Disordered" evidence="6">
    <location>
        <begin position="292"/>
        <end position="311"/>
    </location>
</feature>
<dbReference type="EMBL" id="GL833125">
    <property type="protein sequence ID" value="EGB09721.1"/>
    <property type="molecule type" value="Genomic_DNA"/>
</dbReference>
<dbReference type="GO" id="GO:0016887">
    <property type="term" value="F:ATP hydrolysis activity"/>
    <property type="evidence" value="ECO:0007669"/>
    <property type="project" value="InterPro"/>
</dbReference>
<gene>
    <name evidence="9" type="primary">ABC38</name>
    <name evidence="9" type="ORF">AURANDRAFT_63221</name>
</gene>
<evidence type="ECO:0000313" key="10">
    <source>
        <dbReference type="Proteomes" id="UP000002729"/>
    </source>
</evidence>
<sequence length="1068" mass="114776">MMARCLLALLMHKTSADVHWRDLAVRRPDGAFLLEPCSGTAAAGTFTAVLGASGAGKSTLLRALVRAPPRGARAEGDVRTGGRAVGGLRDGDCGLLAQDSELFAMLTVRETLEFAHALRGASRAEAAALAERGLRTLGFLRVADRRVGDGRGGGAAISGGERRRLCVAAELALARGAPALLAADEPTSGLDSVGAEAVVATLRRHAVDKHCAVVASLHQPSSRVWRSYVDGVVLLAPGGRVAYAGPRDRAAAFARAATGRRLPPFTNPAEWLLELVADEACAEQLCAAAAQARPPPAAPADDAAARPRRPRATRPRRFALLARRAARQVARDARVQALRLASTGGLGAFLARRYGGGAPALSASGCADRVALLSFSAISMCVLPLTRALDLFGKERKVVAREVERGAYGGGEYVLAKALAEVPSDALFAALHGWALGRATAGGVRSAPAAPLALAAAASATLGLAVGAATPSSDAALAAGMPLVVIHMLTGIVNPGGEAPSERPKPLAALSPIRWTIRLLLDREFRGAKLEGKDAPRMGGLALVSSGDEVLRRLGLRAGEPHARALPSHWLTTQCVGASAGGTGPQGRRAARSSPPAASQRADAGRSQPTSTSRSAKPAPGGGLLSWTALGLRTMFTVGRLGPLAAASGAAWLASGGPFSRSEEEKHTVGGVFHVDRSQAAKIHGALDRGARWYHDLCDDKRDEYLRAEVPLSKRYVGTKIERSPRAKLCLSDNEVVHTSHLINDLVDLVWFDEAQEQEIFEFCVLKIIDTIAHNLPNEFIRLVHSKQVMPKVAADKFEAAMSRWLFAEVQLPFLDDADRRRVIRCVMAMLMRSMRRSHEDVAAHLSPDEQQKSPDEHHALVTDVFLRGVQHIFYDEDERNAFVNNLAAYTDKLPLVPVSVVASMIENAVNMASASVTNALTTSYHEYGDAVRGRRHHELAVRRHPLEDPHTESQRKKAHEKPFEHVLRYNMCLELMDPKEDIFGRLQLVMPESMPVCKSNLQPDFNVSMRFALVRLFVEELIQTIDAEKIEAIFSRCAANVDFECAQATVVAAEAPPRPWWRFWRRS</sequence>
<dbReference type="PROSITE" id="PS00211">
    <property type="entry name" value="ABC_TRANSPORTER_1"/>
    <property type="match status" value="1"/>
</dbReference>
<reference evidence="9 10" key="1">
    <citation type="journal article" date="2011" name="Proc. Natl. Acad. Sci. U.S.A.">
        <title>Niche of harmful alga Aureococcus anophagefferens revealed through ecogenomics.</title>
        <authorList>
            <person name="Gobler C.J."/>
            <person name="Berry D.L."/>
            <person name="Dyhrman S.T."/>
            <person name="Wilhelm S.W."/>
            <person name="Salamov A."/>
            <person name="Lobanov A.V."/>
            <person name="Zhang Y."/>
            <person name="Collier J.L."/>
            <person name="Wurch L.L."/>
            <person name="Kustka A.B."/>
            <person name="Dill B.D."/>
            <person name="Shah M."/>
            <person name="VerBerkmoes N.C."/>
            <person name="Kuo A."/>
            <person name="Terry A."/>
            <person name="Pangilinan J."/>
            <person name="Lindquist E.A."/>
            <person name="Lucas S."/>
            <person name="Paulsen I.T."/>
            <person name="Hattenrath-Lehmann T.K."/>
            <person name="Talmage S.C."/>
            <person name="Walker E.A."/>
            <person name="Koch F."/>
            <person name="Burson A.M."/>
            <person name="Marcoval M.A."/>
            <person name="Tang Y.Z."/>
            <person name="Lecleir G.R."/>
            <person name="Coyne K.J."/>
            <person name="Berg G.M."/>
            <person name="Bertrand E.M."/>
            <person name="Saito M.A."/>
            <person name="Gladyshev V.N."/>
            <person name="Grigoriev I.V."/>
        </authorList>
    </citation>
    <scope>NUCLEOTIDE SEQUENCE [LARGE SCALE GENOMIC DNA]</scope>
    <source>
        <strain evidence="10">CCMP 1984</strain>
    </source>
</reference>
<dbReference type="InterPro" id="IPR017871">
    <property type="entry name" value="ABC_transporter-like_CS"/>
</dbReference>
<evidence type="ECO:0000259" key="8">
    <source>
        <dbReference type="PROSITE" id="PS50893"/>
    </source>
</evidence>
<evidence type="ECO:0000256" key="2">
    <source>
        <dbReference type="ARBA" id="ARBA00022448"/>
    </source>
</evidence>
<dbReference type="SUPFAM" id="SSF52540">
    <property type="entry name" value="P-loop containing nucleoside triphosphate hydrolases"/>
    <property type="match status" value="1"/>
</dbReference>
<feature type="compositionally biased region" description="Low complexity" evidence="6">
    <location>
        <begin position="586"/>
        <end position="602"/>
    </location>
</feature>
<protein>
    <submittedName>
        <fullName evidence="9">Uncharacterized protein ABC38</fullName>
    </submittedName>
</protein>
<keyword evidence="5" id="KW-0472">Membrane</keyword>
<dbReference type="Proteomes" id="UP000002729">
    <property type="component" value="Unassembled WGS sequence"/>
</dbReference>
<evidence type="ECO:0000256" key="3">
    <source>
        <dbReference type="ARBA" id="ARBA00022692"/>
    </source>
</evidence>
<feature type="region of interest" description="Disordered" evidence="6">
    <location>
        <begin position="576"/>
        <end position="620"/>
    </location>
</feature>
<keyword evidence="2" id="KW-0813">Transport</keyword>
<dbReference type="RefSeq" id="XP_009035765.1">
    <property type="nucleotide sequence ID" value="XM_009037517.1"/>
</dbReference>
<comment type="subcellular location">
    <subcellularLocation>
        <location evidence="1">Membrane</location>
        <topology evidence="1">Multi-pass membrane protein</topology>
    </subcellularLocation>
</comment>
<dbReference type="PANTHER" id="PTHR48041">
    <property type="entry name" value="ABC TRANSPORTER G FAMILY MEMBER 28"/>
    <property type="match status" value="1"/>
</dbReference>
<dbReference type="InterPro" id="IPR050352">
    <property type="entry name" value="ABCG_transporters"/>
</dbReference>
<evidence type="ECO:0000256" key="7">
    <source>
        <dbReference type="SAM" id="SignalP"/>
    </source>
</evidence>
<dbReference type="Gene3D" id="3.40.50.300">
    <property type="entry name" value="P-loop containing nucleotide triphosphate hydrolases"/>
    <property type="match status" value="1"/>
</dbReference>
<proteinExistence type="predicted"/>
<keyword evidence="3" id="KW-0812">Transmembrane</keyword>
<dbReference type="InterPro" id="IPR013525">
    <property type="entry name" value="ABC2_TM"/>
</dbReference>
<dbReference type="InterPro" id="IPR003439">
    <property type="entry name" value="ABC_transporter-like_ATP-bd"/>
</dbReference>
<organism evidence="10">
    <name type="scientific">Aureococcus anophagefferens</name>
    <name type="common">Harmful bloom alga</name>
    <dbReference type="NCBI Taxonomy" id="44056"/>
    <lineage>
        <taxon>Eukaryota</taxon>
        <taxon>Sar</taxon>
        <taxon>Stramenopiles</taxon>
        <taxon>Ochrophyta</taxon>
        <taxon>Pelagophyceae</taxon>
        <taxon>Pelagomonadales</taxon>
        <taxon>Pelagomonadaceae</taxon>
        <taxon>Aureococcus</taxon>
    </lineage>
</organism>
<dbReference type="GO" id="GO:0005524">
    <property type="term" value="F:ATP binding"/>
    <property type="evidence" value="ECO:0007669"/>
    <property type="project" value="InterPro"/>
</dbReference>
<dbReference type="Pfam" id="PF00005">
    <property type="entry name" value="ABC_tran"/>
    <property type="match status" value="1"/>
</dbReference>
<dbReference type="AlphaFoldDB" id="F0Y5W7"/>
<dbReference type="OrthoDB" id="66620at2759"/>
<evidence type="ECO:0000256" key="5">
    <source>
        <dbReference type="ARBA" id="ARBA00023136"/>
    </source>
</evidence>
<feature type="signal peptide" evidence="7">
    <location>
        <begin position="1"/>
        <end position="16"/>
    </location>
</feature>
<dbReference type="eggNOG" id="KOG0061">
    <property type="taxonomic scope" value="Eukaryota"/>
</dbReference>
<dbReference type="KEGG" id="aaf:AURANDRAFT_63221"/>
<evidence type="ECO:0000313" key="9">
    <source>
        <dbReference type="EMBL" id="EGB09721.1"/>
    </source>
</evidence>
<accession>F0Y5W7</accession>
<feature type="chain" id="PRO_5003264433" evidence="7">
    <location>
        <begin position="17"/>
        <end position="1068"/>
    </location>
</feature>
<dbReference type="GO" id="GO:0016020">
    <property type="term" value="C:membrane"/>
    <property type="evidence" value="ECO:0007669"/>
    <property type="project" value="UniProtKB-SubCell"/>
</dbReference>
<evidence type="ECO:0000256" key="4">
    <source>
        <dbReference type="ARBA" id="ARBA00022989"/>
    </source>
</evidence>
<evidence type="ECO:0000256" key="6">
    <source>
        <dbReference type="SAM" id="MobiDB-lite"/>
    </source>
</evidence>
<dbReference type="PROSITE" id="PS50893">
    <property type="entry name" value="ABC_TRANSPORTER_2"/>
    <property type="match status" value="1"/>
</dbReference>
<feature type="domain" description="ABC transporter" evidence="8">
    <location>
        <begin position="18"/>
        <end position="262"/>
    </location>
</feature>
<keyword evidence="4" id="KW-1133">Transmembrane helix</keyword>
<keyword evidence="10" id="KW-1185">Reference proteome</keyword>
<dbReference type="InParanoid" id="F0Y5W7"/>
<dbReference type="Pfam" id="PF01061">
    <property type="entry name" value="ABC2_membrane"/>
    <property type="match status" value="1"/>
</dbReference>
<dbReference type="InterPro" id="IPR027417">
    <property type="entry name" value="P-loop_NTPase"/>
</dbReference>
<keyword evidence="7" id="KW-0732">Signal</keyword>
<dbReference type="GeneID" id="20224236"/>
<name>F0Y5W7_AURAN</name>
<dbReference type="GO" id="GO:0140359">
    <property type="term" value="F:ABC-type transporter activity"/>
    <property type="evidence" value="ECO:0007669"/>
    <property type="project" value="InterPro"/>
</dbReference>
<dbReference type="PANTHER" id="PTHR48041:SF139">
    <property type="entry name" value="PROTEIN SCARLET"/>
    <property type="match status" value="1"/>
</dbReference>
<evidence type="ECO:0000256" key="1">
    <source>
        <dbReference type="ARBA" id="ARBA00004141"/>
    </source>
</evidence>